<dbReference type="EMBL" id="JAVDQF010000001">
    <property type="protein sequence ID" value="MDR6268008.1"/>
    <property type="molecule type" value="Genomic_DNA"/>
</dbReference>
<keyword evidence="1" id="KW-0521">NADP</keyword>
<accession>A0ABU1J6F5</accession>
<dbReference type="RefSeq" id="WP_309795385.1">
    <property type="nucleotide sequence ID" value="NZ_BAAAHY010000006.1"/>
</dbReference>
<feature type="domain" description="Enoyl reductase (ER)" evidence="2">
    <location>
        <begin position="10"/>
        <end position="299"/>
    </location>
</feature>
<dbReference type="InterPro" id="IPR011032">
    <property type="entry name" value="GroES-like_sf"/>
</dbReference>
<proteinExistence type="predicted"/>
<dbReference type="CDD" id="cd05289">
    <property type="entry name" value="MDR_like_2"/>
    <property type="match status" value="1"/>
</dbReference>
<dbReference type="InterPro" id="IPR051603">
    <property type="entry name" value="Zinc-ADH_QOR/CCCR"/>
</dbReference>
<evidence type="ECO:0000313" key="3">
    <source>
        <dbReference type="EMBL" id="MDR6268008.1"/>
    </source>
</evidence>
<dbReference type="Pfam" id="PF08240">
    <property type="entry name" value="ADH_N"/>
    <property type="match status" value="1"/>
</dbReference>
<dbReference type="PANTHER" id="PTHR44154">
    <property type="entry name" value="QUINONE OXIDOREDUCTASE"/>
    <property type="match status" value="1"/>
</dbReference>
<evidence type="ECO:0000259" key="2">
    <source>
        <dbReference type="SMART" id="SM00829"/>
    </source>
</evidence>
<gene>
    <name evidence="3" type="ORF">JOE69_000246</name>
</gene>
<evidence type="ECO:0000313" key="4">
    <source>
        <dbReference type="Proteomes" id="UP001185069"/>
    </source>
</evidence>
<name>A0ABU1J6F5_9MICC</name>
<evidence type="ECO:0000256" key="1">
    <source>
        <dbReference type="ARBA" id="ARBA00022857"/>
    </source>
</evidence>
<dbReference type="Gene3D" id="3.40.50.720">
    <property type="entry name" value="NAD(P)-binding Rossmann-like Domain"/>
    <property type="match status" value="1"/>
</dbReference>
<dbReference type="SUPFAM" id="SSF50129">
    <property type="entry name" value="GroES-like"/>
    <property type="match status" value="1"/>
</dbReference>
<dbReference type="PANTHER" id="PTHR44154:SF1">
    <property type="entry name" value="QUINONE OXIDOREDUCTASE"/>
    <property type="match status" value="1"/>
</dbReference>
<dbReference type="Gene3D" id="3.90.180.10">
    <property type="entry name" value="Medium-chain alcohol dehydrogenases, catalytic domain"/>
    <property type="match status" value="1"/>
</dbReference>
<dbReference type="Pfam" id="PF13602">
    <property type="entry name" value="ADH_zinc_N_2"/>
    <property type="match status" value="1"/>
</dbReference>
<protein>
    <submittedName>
        <fullName evidence="3">NADPH:quinone reductase-like Zn-dependent oxidoreductase</fullName>
    </submittedName>
</protein>
<dbReference type="InterPro" id="IPR013154">
    <property type="entry name" value="ADH-like_N"/>
</dbReference>
<sequence length="305" mass="31315">MQAAQFSRLGGPEVFEIVALPDPHPGPGQVRIAVRAVGISGTDVKLRSGSVDFGDPLPQMTGRDVAGVVDELGAGVTDVAVGDRVFGASDTGAAAEYALLTVRARIPEPLGFVDAAVLPAAVETATRALDRLDVQSGRVLFVNGASGGVGSTLVQLAVARGLRVIGAASAANQNYLRLLGAEPVVYGEGMLEQVRLLLAGAPVAAVDVAGNGVLPELIGLTGDVAAVLTLADFAGAEAYGVHFSSGSEDGHAFRSLETIGELIESGRFWLSVDKVFRLDDISEAHRLSEGRGVKGRLALIVGKTD</sequence>
<dbReference type="Proteomes" id="UP001185069">
    <property type="component" value="Unassembled WGS sequence"/>
</dbReference>
<organism evidence="3 4">
    <name type="scientific">Arthrobacter russicus</name>
    <dbReference type="NCBI Taxonomy" id="172040"/>
    <lineage>
        <taxon>Bacteria</taxon>
        <taxon>Bacillati</taxon>
        <taxon>Actinomycetota</taxon>
        <taxon>Actinomycetes</taxon>
        <taxon>Micrococcales</taxon>
        <taxon>Micrococcaceae</taxon>
        <taxon>Arthrobacter</taxon>
    </lineage>
</organism>
<dbReference type="InterPro" id="IPR036291">
    <property type="entry name" value="NAD(P)-bd_dom_sf"/>
</dbReference>
<comment type="caution">
    <text evidence="3">The sequence shown here is derived from an EMBL/GenBank/DDBJ whole genome shotgun (WGS) entry which is preliminary data.</text>
</comment>
<keyword evidence="4" id="KW-1185">Reference proteome</keyword>
<dbReference type="SUPFAM" id="SSF51735">
    <property type="entry name" value="NAD(P)-binding Rossmann-fold domains"/>
    <property type="match status" value="1"/>
</dbReference>
<dbReference type="InterPro" id="IPR020843">
    <property type="entry name" value="ER"/>
</dbReference>
<dbReference type="SMART" id="SM00829">
    <property type="entry name" value="PKS_ER"/>
    <property type="match status" value="1"/>
</dbReference>
<reference evidence="3 4" key="1">
    <citation type="submission" date="2023-07" db="EMBL/GenBank/DDBJ databases">
        <title>Sequencing the genomes of 1000 actinobacteria strains.</title>
        <authorList>
            <person name="Klenk H.-P."/>
        </authorList>
    </citation>
    <scope>NUCLEOTIDE SEQUENCE [LARGE SCALE GENOMIC DNA]</scope>
    <source>
        <strain evidence="3 4">DSM 14555</strain>
    </source>
</reference>